<comment type="similarity">
    <text evidence="1">Belongs to the glycosyltransferase group 1 family. Glycosyltransferase 4 subfamily.</text>
</comment>
<evidence type="ECO:0000256" key="3">
    <source>
        <dbReference type="ARBA" id="ARBA00022679"/>
    </source>
</evidence>
<keyword evidence="5" id="KW-1185">Reference proteome</keyword>
<proteinExistence type="inferred from homology"/>
<keyword evidence="2 4" id="KW-0328">Glycosyltransferase</keyword>
<dbReference type="AlphaFoldDB" id="A0A7W9FLG0"/>
<dbReference type="CDD" id="cd03801">
    <property type="entry name" value="GT4_PimA-like"/>
    <property type="match status" value="1"/>
</dbReference>
<organism evidence="4 5">
    <name type="scientific">Prosthecomicrobium pneumaticum</name>
    <dbReference type="NCBI Taxonomy" id="81895"/>
    <lineage>
        <taxon>Bacteria</taxon>
        <taxon>Pseudomonadati</taxon>
        <taxon>Pseudomonadota</taxon>
        <taxon>Alphaproteobacteria</taxon>
        <taxon>Hyphomicrobiales</taxon>
        <taxon>Kaistiaceae</taxon>
        <taxon>Prosthecomicrobium</taxon>
    </lineage>
</organism>
<name>A0A7W9FLG0_9HYPH</name>
<dbReference type="PANTHER" id="PTHR12526">
    <property type="entry name" value="GLYCOSYLTRANSFERASE"/>
    <property type="match status" value="1"/>
</dbReference>
<dbReference type="Pfam" id="PF13692">
    <property type="entry name" value="Glyco_trans_1_4"/>
    <property type="match status" value="1"/>
</dbReference>
<dbReference type="Gene3D" id="3.40.50.2000">
    <property type="entry name" value="Glycogen Phosphorylase B"/>
    <property type="match status" value="1"/>
</dbReference>
<dbReference type="EC" id="2.4.1.-" evidence="4"/>
<dbReference type="GO" id="GO:0016757">
    <property type="term" value="F:glycosyltransferase activity"/>
    <property type="evidence" value="ECO:0007669"/>
    <property type="project" value="UniProtKB-KW"/>
</dbReference>
<accession>A0A7W9FLG0</accession>
<dbReference type="Proteomes" id="UP000523821">
    <property type="component" value="Unassembled WGS sequence"/>
</dbReference>
<evidence type="ECO:0000313" key="4">
    <source>
        <dbReference type="EMBL" id="MBB5752834.1"/>
    </source>
</evidence>
<dbReference type="PANTHER" id="PTHR12526:SF640">
    <property type="entry name" value="COLANIC ACID BIOSYNTHESIS GLYCOSYLTRANSFERASE WCAL-RELATED"/>
    <property type="match status" value="1"/>
</dbReference>
<keyword evidence="3 4" id="KW-0808">Transferase</keyword>
<gene>
    <name evidence="4" type="ORF">GGQ63_001888</name>
</gene>
<dbReference type="SUPFAM" id="SSF53756">
    <property type="entry name" value="UDP-Glycosyltransferase/glycogen phosphorylase"/>
    <property type="match status" value="1"/>
</dbReference>
<comment type="caution">
    <text evidence="4">The sequence shown here is derived from an EMBL/GenBank/DDBJ whole genome shotgun (WGS) entry which is preliminary data.</text>
</comment>
<dbReference type="EMBL" id="JACHOO010000003">
    <property type="protein sequence ID" value="MBB5752834.1"/>
    <property type="molecule type" value="Genomic_DNA"/>
</dbReference>
<evidence type="ECO:0000313" key="5">
    <source>
        <dbReference type="Proteomes" id="UP000523821"/>
    </source>
</evidence>
<protein>
    <submittedName>
        <fullName evidence="4">Mannosyltransferase</fullName>
        <ecNumber evidence="4">2.4.1.-</ecNumber>
    </submittedName>
</protein>
<evidence type="ECO:0000256" key="1">
    <source>
        <dbReference type="ARBA" id="ARBA00009481"/>
    </source>
</evidence>
<reference evidence="4 5" key="1">
    <citation type="submission" date="2020-08" db="EMBL/GenBank/DDBJ databases">
        <title>Genomic Encyclopedia of Type Strains, Phase IV (KMG-IV): sequencing the most valuable type-strain genomes for metagenomic binning, comparative biology and taxonomic classification.</title>
        <authorList>
            <person name="Goeker M."/>
        </authorList>
    </citation>
    <scope>NUCLEOTIDE SEQUENCE [LARGE SCALE GENOMIC DNA]</scope>
    <source>
        <strain evidence="4 5">DSM 16268</strain>
    </source>
</reference>
<sequence length="358" mass="38631">MTVSMAKADLSRIDVVVPNLSARYSGVTSTIIALVPEHMKRIAIAAVGRNLPERLPNVSLGAVLRGGFRPPRGRRARIWHARRNIEMLTGLLLARVLRQPWKLVFTRAGQRSTTAYTRFLARRMDAVVATSPEAAAVMRMPATVVMHGVDTDRFHPAADRAAAFAATGLPGRYGIGIFGRVRPQKGTDLFVEAMLRLLPEAPDWTAVVIGLVQPEDRAFTDKLVRKVEEAGLATRIRFLGEQPVDTIPGWQRALSILVAPPRHEGFGLLPIEAMASGTPVVASRAGAHEACMIDGETGVLVPAGDGAALTAAIGRMMALAPAEREAIGAAGRRHVEAGFSIAREAERLEAIYKRLLES</sequence>
<evidence type="ECO:0000256" key="2">
    <source>
        <dbReference type="ARBA" id="ARBA00022676"/>
    </source>
</evidence>